<organism evidence="10 11">
    <name type="scientific">Aureobasidium subglaciale (strain EXF-2481)</name>
    <name type="common">Aureobasidium pullulans var. subglaciale</name>
    <dbReference type="NCBI Taxonomy" id="1043005"/>
    <lineage>
        <taxon>Eukaryota</taxon>
        <taxon>Fungi</taxon>
        <taxon>Dikarya</taxon>
        <taxon>Ascomycota</taxon>
        <taxon>Pezizomycotina</taxon>
        <taxon>Dothideomycetes</taxon>
        <taxon>Dothideomycetidae</taxon>
        <taxon>Dothideales</taxon>
        <taxon>Saccotheciaceae</taxon>
        <taxon>Aureobasidium</taxon>
    </lineage>
</organism>
<dbReference type="Proteomes" id="UP000030641">
    <property type="component" value="Unassembled WGS sequence"/>
</dbReference>
<evidence type="ECO:0000259" key="9">
    <source>
        <dbReference type="Pfam" id="PF20638"/>
    </source>
</evidence>
<dbReference type="InParanoid" id="A0A074YJZ5"/>
<evidence type="ECO:0000256" key="1">
    <source>
        <dbReference type="ARBA" id="ARBA00004623"/>
    </source>
</evidence>
<feature type="domain" description="Autophagy protein ATG5 UblA" evidence="9">
    <location>
        <begin position="15"/>
        <end position="123"/>
    </location>
</feature>
<dbReference type="OMA" id="SIQKAVW"/>
<dbReference type="GO" id="GO:0005776">
    <property type="term" value="C:autophagosome"/>
    <property type="evidence" value="ECO:0007669"/>
    <property type="project" value="TreeGrafter"/>
</dbReference>
<dbReference type="Pfam" id="PF20637">
    <property type="entry name" value="ATG5_HBR"/>
    <property type="match status" value="1"/>
</dbReference>
<dbReference type="PANTHER" id="PTHR13040:SF2">
    <property type="entry name" value="AUTOPHAGY PROTEIN 5"/>
    <property type="match status" value="1"/>
</dbReference>
<dbReference type="GO" id="GO:0044233">
    <property type="term" value="C:mitochondria-associated endoplasmic reticulum membrane contact site"/>
    <property type="evidence" value="ECO:0007669"/>
    <property type="project" value="TreeGrafter"/>
</dbReference>
<dbReference type="OrthoDB" id="272162at2759"/>
<dbReference type="GO" id="GO:0034274">
    <property type="term" value="C:Atg12-Atg5-Atg16 complex"/>
    <property type="evidence" value="ECO:0007669"/>
    <property type="project" value="TreeGrafter"/>
</dbReference>
<feature type="domain" description="Autophagy protein ATG5 alpha-helical bundle region" evidence="8">
    <location>
        <begin position="140"/>
        <end position="196"/>
    </location>
</feature>
<dbReference type="GO" id="GO:0006995">
    <property type="term" value="P:cellular response to nitrogen starvation"/>
    <property type="evidence" value="ECO:0007669"/>
    <property type="project" value="TreeGrafter"/>
</dbReference>
<proteinExistence type="inferred from homology"/>
<comment type="subunit">
    <text evidence="6">Conjugated with ATG12.</text>
</comment>
<keyword evidence="11" id="KW-1185">Reference proteome</keyword>
<dbReference type="InterPro" id="IPR042526">
    <property type="entry name" value="Atg5_HR"/>
</dbReference>
<name>A0A074YJZ5_AURSE</name>
<dbReference type="InterPro" id="IPR048939">
    <property type="entry name" value="ATG5_UblA"/>
</dbReference>
<dbReference type="InterPro" id="IPR048318">
    <property type="entry name" value="ATG5_UblB"/>
</dbReference>
<dbReference type="Gene3D" id="1.10.246.190">
    <property type="entry name" value="Autophagy protein Apg5, helix rich domain"/>
    <property type="match status" value="1"/>
</dbReference>
<sequence length="304" mass="33735">MATSPSIIAKIQRKVWDGSLPLEIRLASADCRTYDETDPYLVNVPRLSYLPFLLPRLHAFFAPNLINPSMPPHSAWLSFQNVALKYHYPIGLLYDLFSGSQPSDSEDDGTEEAENLPWKLELRYSEFPREQLMELDAEGKVVRDCYVNAVKEADVIRNGKGNVYLGLSQVDCDTQWQAVQSQNLQKFNTINTKLLNPPGTSLRNVPMKIYLPTAPISNPGDGEVQASIRTVQDLVPLFSASRQANTLGMALNTILKTVFPSRRNPVLASPVLHGAVVPMSAPVEELMRAAAFADGFLHVVVVML</sequence>
<evidence type="ECO:0000256" key="5">
    <source>
        <dbReference type="ARBA" id="ARBA00023006"/>
    </source>
</evidence>
<comment type="similarity">
    <text evidence="2 6">Belongs to the ATG5 family.</text>
</comment>
<keyword evidence="6" id="KW-0813">Transport</keyword>
<keyword evidence="3 6" id="KW-1017">Isopeptide bond</keyword>
<evidence type="ECO:0000256" key="3">
    <source>
        <dbReference type="ARBA" id="ARBA00022499"/>
    </source>
</evidence>
<comment type="subcellular location">
    <subcellularLocation>
        <location evidence="1 6">Preautophagosomal structure membrane</location>
        <topology evidence="1 6">Peripheral membrane protein</topology>
    </subcellularLocation>
</comment>
<dbReference type="GO" id="GO:0034727">
    <property type="term" value="P:piecemeal microautophagy of the nucleus"/>
    <property type="evidence" value="ECO:0007669"/>
    <property type="project" value="TreeGrafter"/>
</dbReference>
<dbReference type="STRING" id="1043005.A0A074YJZ5"/>
<reference evidence="10 11" key="1">
    <citation type="journal article" date="2014" name="BMC Genomics">
        <title>Genome sequencing of four Aureobasidium pullulans varieties: biotechnological potential, stress tolerance, and description of new species.</title>
        <authorList>
            <person name="Gostin Ar C."/>
            <person name="Ohm R.A."/>
            <person name="Kogej T."/>
            <person name="Sonjak S."/>
            <person name="Turk M."/>
            <person name="Zajc J."/>
            <person name="Zalar P."/>
            <person name="Grube M."/>
            <person name="Sun H."/>
            <person name="Han J."/>
            <person name="Sharma A."/>
            <person name="Chiniquy J."/>
            <person name="Ngan C.Y."/>
            <person name="Lipzen A."/>
            <person name="Barry K."/>
            <person name="Grigoriev I.V."/>
            <person name="Gunde-Cimerman N."/>
        </authorList>
    </citation>
    <scope>NUCLEOTIDE SEQUENCE [LARGE SCALE GENOMIC DNA]</scope>
    <source>
        <strain evidence="10 11">EXF-2481</strain>
    </source>
</reference>
<dbReference type="Gene3D" id="3.10.20.90">
    <property type="entry name" value="Phosphatidylinositol 3-kinase Catalytic Subunit, Chain A, domain 1"/>
    <property type="match status" value="1"/>
</dbReference>
<dbReference type="PANTHER" id="PTHR13040">
    <property type="entry name" value="AUTOPHAGY PROTEIN 5"/>
    <property type="match status" value="1"/>
</dbReference>
<dbReference type="Pfam" id="PF20638">
    <property type="entry name" value="ATG5_UblA"/>
    <property type="match status" value="1"/>
</dbReference>
<dbReference type="RefSeq" id="XP_013346570.1">
    <property type="nucleotide sequence ID" value="XM_013491116.1"/>
</dbReference>
<evidence type="ECO:0000256" key="6">
    <source>
        <dbReference type="RuleBase" id="RU361202"/>
    </source>
</evidence>
<protein>
    <recommendedName>
        <fullName evidence="6">Autophagy protein 5</fullName>
    </recommendedName>
</protein>
<keyword evidence="4 6" id="KW-0832">Ubl conjugation</keyword>
<evidence type="ECO:0000256" key="2">
    <source>
        <dbReference type="ARBA" id="ARBA00006910"/>
    </source>
</evidence>
<evidence type="ECO:0000313" key="10">
    <source>
        <dbReference type="EMBL" id="KEQ98020.1"/>
    </source>
</evidence>
<keyword evidence="6" id="KW-0472">Membrane</keyword>
<dbReference type="GO" id="GO:0061908">
    <property type="term" value="C:phagophore"/>
    <property type="evidence" value="ECO:0007669"/>
    <property type="project" value="TreeGrafter"/>
</dbReference>
<dbReference type="InterPro" id="IPR048940">
    <property type="entry name" value="ATG5_HBR"/>
</dbReference>
<dbReference type="InterPro" id="IPR007239">
    <property type="entry name" value="Atg5"/>
</dbReference>
<evidence type="ECO:0000259" key="7">
    <source>
        <dbReference type="Pfam" id="PF04106"/>
    </source>
</evidence>
<dbReference type="Gene3D" id="3.10.20.620">
    <property type="match status" value="1"/>
</dbReference>
<dbReference type="InterPro" id="IPR042527">
    <property type="entry name" value="Atg5_UblA_dom_sf"/>
</dbReference>
<dbReference type="EMBL" id="KL584753">
    <property type="protein sequence ID" value="KEQ98020.1"/>
    <property type="molecule type" value="Genomic_DNA"/>
</dbReference>
<dbReference type="AlphaFoldDB" id="A0A074YJZ5"/>
<dbReference type="GeneID" id="25369074"/>
<dbReference type="Pfam" id="PF04106">
    <property type="entry name" value="ATG5_UblB"/>
    <property type="match status" value="1"/>
</dbReference>
<evidence type="ECO:0000313" key="11">
    <source>
        <dbReference type="Proteomes" id="UP000030641"/>
    </source>
</evidence>
<keyword evidence="5 6" id="KW-0072">Autophagy</keyword>
<dbReference type="GO" id="GO:0034045">
    <property type="term" value="C:phagophore assembly site membrane"/>
    <property type="evidence" value="ECO:0007669"/>
    <property type="project" value="UniProtKB-SubCell"/>
</dbReference>
<gene>
    <name evidence="10" type="ORF">AUEXF2481DRAFT_561943</name>
</gene>
<accession>A0A074YJZ5</accession>
<evidence type="ECO:0000256" key="4">
    <source>
        <dbReference type="ARBA" id="ARBA00022843"/>
    </source>
</evidence>
<feature type="domain" description="Autophagy protein ATG5 UblB" evidence="7">
    <location>
        <begin position="204"/>
        <end position="301"/>
    </location>
</feature>
<evidence type="ECO:0000259" key="8">
    <source>
        <dbReference type="Pfam" id="PF20637"/>
    </source>
</evidence>
<dbReference type="GO" id="GO:0019776">
    <property type="term" value="F:Atg8-family ligase activity"/>
    <property type="evidence" value="ECO:0007669"/>
    <property type="project" value="TreeGrafter"/>
</dbReference>
<comment type="function">
    <text evidence="6">Involved in cytoplasm to vacuole transport (Cvt) and autophagic vesicle formation.</text>
</comment>
<dbReference type="GO" id="GO:0000422">
    <property type="term" value="P:autophagy of mitochondrion"/>
    <property type="evidence" value="ECO:0007669"/>
    <property type="project" value="TreeGrafter"/>
</dbReference>
<dbReference type="HOGENOM" id="CLU_051894_2_0_1"/>